<keyword evidence="8" id="KW-0378">Hydrolase</keyword>
<comment type="cofactor">
    <cofactor evidence="2">
        <name>Mg(2+)</name>
        <dbReference type="ChEBI" id="CHEBI:18420"/>
    </cofactor>
</comment>
<dbReference type="GO" id="GO:0016787">
    <property type="term" value="F:hydrolase activity"/>
    <property type="evidence" value="ECO:0007669"/>
    <property type="project" value="UniProtKB-KW"/>
</dbReference>
<dbReference type="NCBIfam" id="TIGR01549">
    <property type="entry name" value="HAD-SF-IA-v1"/>
    <property type="match status" value="1"/>
</dbReference>
<evidence type="ECO:0000313" key="8">
    <source>
        <dbReference type="EMBL" id="UUD64507.1"/>
    </source>
</evidence>
<keyword evidence="9" id="KW-1185">Reference proteome</keyword>
<name>A0ABY5J8X5_9GAMM</name>
<comment type="pathway">
    <text evidence="3">Organic acid metabolism; glycolate biosynthesis; glycolate from 2-phosphoglycolate: step 1/1.</text>
</comment>
<sequence>MGMELVLFDLDDTLIRTDDLERFRGSARVGQQPPEYATELTREYLSVFGRHFYTLAHLNELKAQNPGMRLGVFTRSPRQYALALLGLAYPGFDWDIVVAYGDVARTKPYGDGITHAMRTFGISDSFRVTMVGDNKVDLQAAYHAGCWIVLDRASWPRPWVSENYRALERVPDAVISSPAELARFLADPLEFLPELESAGWAPAPRACGHYRDAKANYFNPLTPDVRRPVPIHFMGRFFTQESPARASWHQLNEEVIRLKESLVFPAHWIDSIRAFLESLVVVQFGGGVVVTVVPAKPGRQPRLESLLQQLAQSQVWSPDMEFIPDLMSYRIGVRSHSGEHLNKEERFQNVRDCLQVNGAQRIAQKQVVVIDDVVTTGASLIYAKIYLESAGASEVTCLSMAKAINGQ</sequence>
<evidence type="ECO:0000256" key="6">
    <source>
        <dbReference type="ARBA" id="ARBA00022723"/>
    </source>
</evidence>
<comment type="catalytic activity">
    <reaction evidence="1">
        <text>2-phosphoglycolate + H2O = glycolate + phosphate</text>
        <dbReference type="Rhea" id="RHEA:14369"/>
        <dbReference type="ChEBI" id="CHEBI:15377"/>
        <dbReference type="ChEBI" id="CHEBI:29805"/>
        <dbReference type="ChEBI" id="CHEBI:43474"/>
        <dbReference type="ChEBI" id="CHEBI:58033"/>
        <dbReference type="EC" id="3.1.3.18"/>
    </reaction>
</comment>
<evidence type="ECO:0000256" key="7">
    <source>
        <dbReference type="ARBA" id="ARBA00023277"/>
    </source>
</evidence>
<dbReference type="Gene3D" id="3.40.50.1000">
    <property type="entry name" value="HAD superfamily/HAD-like"/>
    <property type="match status" value="1"/>
</dbReference>
<dbReference type="SUPFAM" id="SSF53271">
    <property type="entry name" value="PRTase-like"/>
    <property type="match status" value="1"/>
</dbReference>
<dbReference type="InterPro" id="IPR036412">
    <property type="entry name" value="HAD-like_sf"/>
</dbReference>
<dbReference type="InterPro" id="IPR029057">
    <property type="entry name" value="PRTase-like"/>
</dbReference>
<dbReference type="InterPro" id="IPR050155">
    <property type="entry name" value="HAD-like_hydrolase_sf"/>
</dbReference>
<evidence type="ECO:0000256" key="2">
    <source>
        <dbReference type="ARBA" id="ARBA00001946"/>
    </source>
</evidence>
<keyword evidence="8" id="KW-0436">Ligase</keyword>
<dbReference type="EMBL" id="CP076114">
    <property type="protein sequence ID" value="UUD64507.1"/>
    <property type="molecule type" value="Genomic_DNA"/>
</dbReference>
<gene>
    <name evidence="8" type="ORF">D16iCDA_02025</name>
</gene>
<dbReference type="Proteomes" id="UP000887421">
    <property type="component" value="Chromosome"/>
</dbReference>
<dbReference type="InterPro" id="IPR023214">
    <property type="entry name" value="HAD_sf"/>
</dbReference>
<reference evidence="8" key="1">
    <citation type="submission" date="2021-05" db="EMBL/GenBank/DDBJ databases">
        <title>Complete genome sequence of Pseudomonas seleniipraecipitans strain D1-6.</title>
        <authorList>
            <person name="Lafi F."/>
            <person name="Eida A."/>
            <person name="Alam I."/>
            <person name="Hert H."/>
            <person name="Saad M."/>
        </authorList>
    </citation>
    <scope>NUCLEOTIDE SEQUENCE</scope>
    <source>
        <strain evidence="8">D1-6</strain>
    </source>
</reference>
<accession>A0ABY5J8X5</accession>
<dbReference type="PANTHER" id="PTHR43434:SF1">
    <property type="entry name" value="PHOSPHOGLYCOLATE PHOSPHATASE"/>
    <property type="match status" value="1"/>
</dbReference>
<keyword evidence="6" id="KW-0479">Metal-binding</keyword>
<evidence type="ECO:0000313" key="9">
    <source>
        <dbReference type="Proteomes" id="UP000887421"/>
    </source>
</evidence>
<dbReference type="Pfam" id="PF13419">
    <property type="entry name" value="HAD_2"/>
    <property type="match status" value="1"/>
</dbReference>
<evidence type="ECO:0000256" key="3">
    <source>
        <dbReference type="ARBA" id="ARBA00004818"/>
    </source>
</evidence>
<dbReference type="InterPro" id="IPR006439">
    <property type="entry name" value="HAD-SF_hydro_IA"/>
</dbReference>
<dbReference type="SUPFAM" id="SSF56784">
    <property type="entry name" value="HAD-like"/>
    <property type="match status" value="1"/>
</dbReference>
<protein>
    <recommendedName>
        <fullName evidence="5">phosphoglycolate phosphatase</fullName>
        <ecNumber evidence="5">3.1.3.18</ecNumber>
    </recommendedName>
</protein>
<dbReference type="GO" id="GO:0016874">
    <property type="term" value="F:ligase activity"/>
    <property type="evidence" value="ECO:0007669"/>
    <property type="project" value="UniProtKB-KW"/>
</dbReference>
<dbReference type="EC" id="3.1.3.18" evidence="5"/>
<dbReference type="Gene3D" id="3.40.50.2020">
    <property type="match status" value="1"/>
</dbReference>
<dbReference type="PANTHER" id="PTHR43434">
    <property type="entry name" value="PHOSPHOGLYCOLATE PHOSPHATASE"/>
    <property type="match status" value="1"/>
</dbReference>
<proteinExistence type="inferred from homology"/>
<evidence type="ECO:0000256" key="4">
    <source>
        <dbReference type="ARBA" id="ARBA00006171"/>
    </source>
</evidence>
<organism evidence="8 9">
    <name type="scientific">Phytopseudomonas seleniipraecipitans</name>
    <dbReference type="NCBI Taxonomy" id="640205"/>
    <lineage>
        <taxon>Bacteria</taxon>
        <taxon>Pseudomonadati</taxon>
        <taxon>Pseudomonadota</taxon>
        <taxon>Gammaproteobacteria</taxon>
        <taxon>Pseudomonadales</taxon>
        <taxon>Pseudomonadaceae</taxon>
        <taxon>Phytopseudomonas</taxon>
    </lineage>
</organism>
<evidence type="ECO:0000256" key="1">
    <source>
        <dbReference type="ARBA" id="ARBA00000830"/>
    </source>
</evidence>
<evidence type="ECO:0000256" key="5">
    <source>
        <dbReference type="ARBA" id="ARBA00013078"/>
    </source>
</evidence>
<dbReference type="InterPro" id="IPR041492">
    <property type="entry name" value="HAD_2"/>
</dbReference>
<comment type="similarity">
    <text evidence="4">Belongs to the HAD-like hydrolase superfamily. CbbY/CbbZ/Gph/YieH family.</text>
</comment>
<keyword evidence="7" id="KW-0119">Carbohydrate metabolism</keyword>
<dbReference type="RefSeq" id="WP_083328779.1">
    <property type="nucleotide sequence ID" value="NZ_CP076114.1"/>
</dbReference>